<dbReference type="RefSeq" id="XP_026630896.1">
    <property type="nucleotide sequence ID" value="XM_026764617.1"/>
</dbReference>
<protein>
    <submittedName>
        <fullName evidence="2">Uncharacterized protein</fullName>
    </submittedName>
</protein>
<feature type="chain" id="PRO_5017705747" evidence="1">
    <location>
        <begin position="32"/>
        <end position="63"/>
    </location>
</feature>
<evidence type="ECO:0000256" key="1">
    <source>
        <dbReference type="SAM" id="SignalP"/>
    </source>
</evidence>
<evidence type="ECO:0000313" key="3">
    <source>
        <dbReference type="Proteomes" id="UP000253729"/>
    </source>
</evidence>
<keyword evidence="3" id="KW-1185">Reference proteome</keyword>
<proteinExistence type="predicted"/>
<gene>
    <name evidence="2" type="ORF">BDQ94DRAFT_135196</name>
</gene>
<dbReference type="GeneID" id="38132973"/>
<organism evidence="2 3">
    <name type="scientific">Aspergillus welwitschiae</name>
    <dbReference type="NCBI Taxonomy" id="1341132"/>
    <lineage>
        <taxon>Eukaryota</taxon>
        <taxon>Fungi</taxon>
        <taxon>Dikarya</taxon>
        <taxon>Ascomycota</taxon>
        <taxon>Pezizomycotina</taxon>
        <taxon>Eurotiomycetes</taxon>
        <taxon>Eurotiomycetidae</taxon>
        <taxon>Eurotiales</taxon>
        <taxon>Aspergillaceae</taxon>
        <taxon>Aspergillus</taxon>
        <taxon>Aspergillus subgen. Circumdati</taxon>
    </lineage>
</organism>
<feature type="signal peptide" evidence="1">
    <location>
        <begin position="1"/>
        <end position="31"/>
    </location>
</feature>
<dbReference type="Proteomes" id="UP000253729">
    <property type="component" value="Unassembled WGS sequence"/>
</dbReference>
<dbReference type="EMBL" id="KZ852034">
    <property type="protein sequence ID" value="RDH37874.1"/>
    <property type="molecule type" value="Genomic_DNA"/>
</dbReference>
<evidence type="ECO:0000313" key="2">
    <source>
        <dbReference type="EMBL" id="RDH37874.1"/>
    </source>
</evidence>
<dbReference type="AlphaFoldDB" id="A0A3F3QF21"/>
<name>A0A3F3QF21_9EURO</name>
<keyword evidence="1" id="KW-0732">Signal</keyword>
<reference evidence="2 3" key="1">
    <citation type="submission" date="2018-07" db="EMBL/GenBank/DDBJ databases">
        <title>The genomes of Aspergillus section Nigri reveals drivers in fungal speciation.</title>
        <authorList>
            <consortium name="DOE Joint Genome Institute"/>
            <person name="Vesth T.C."/>
            <person name="Nybo J."/>
            <person name="Theobald S."/>
            <person name="Brandl J."/>
            <person name="Frisvad J.C."/>
            <person name="Nielsen K.F."/>
            <person name="Lyhne E.K."/>
            <person name="Kogle M.E."/>
            <person name="Kuo A."/>
            <person name="Riley R."/>
            <person name="Clum A."/>
            <person name="Nolan M."/>
            <person name="Lipzen A."/>
            <person name="Salamov A."/>
            <person name="Henrissat B."/>
            <person name="Wiebenga A."/>
            <person name="De vries R.P."/>
            <person name="Grigoriev I.V."/>
            <person name="Mortensen U.H."/>
            <person name="Andersen M.R."/>
            <person name="Baker S.E."/>
        </authorList>
    </citation>
    <scope>NUCLEOTIDE SEQUENCE [LARGE SCALE GENOMIC DNA]</scope>
    <source>
        <strain evidence="2 3">CBS 139.54b</strain>
    </source>
</reference>
<sequence length="63" mass="6902">MLASFSIPPGFMIHGFFVILAFHVMTLSSSASVKHPADSTISSCDHIEDSHFNVHLKKTKSTI</sequence>
<accession>A0A3F3QF21</accession>